<name>A0AAV7NYS3_PLEWA</name>
<dbReference type="EMBL" id="JANPWB010000012">
    <property type="protein sequence ID" value="KAJ1120614.1"/>
    <property type="molecule type" value="Genomic_DNA"/>
</dbReference>
<dbReference type="Proteomes" id="UP001066276">
    <property type="component" value="Chromosome 8"/>
</dbReference>
<accession>A0AAV7NYS3</accession>
<reference evidence="1" key="1">
    <citation type="journal article" date="2022" name="bioRxiv">
        <title>Sequencing and chromosome-scale assembly of the giantPleurodeles waltlgenome.</title>
        <authorList>
            <person name="Brown T."/>
            <person name="Elewa A."/>
            <person name="Iarovenko S."/>
            <person name="Subramanian E."/>
            <person name="Araus A.J."/>
            <person name="Petzold A."/>
            <person name="Susuki M."/>
            <person name="Suzuki K.-i.T."/>
            <person name="Hayashi T."/>
            <person name="Toyoda A."/>
            <person name="Oliveira C."/>
            <person name="Osipova E."/>
            <person name="Leigh N.D."/>
            <person name="Simon A."/>
            <person name="Yun M.H."/>
        </authorList>
    </citation>
    <scope>NUCLEOTIDE SEQUENCE</scope>
    <source>
        <strain evidence="1">20211129_DDA</strain>
        <tissue evidence="1">Liver</tissue>
    </source>
</reference>
<evidence type="ECO:0000313" key="1">
    <source>
        <dbReference type="EMBL" id="KAJ1120614.1"/>
    </source>
</evidence>
<protein>
    <submittedName>
        <fullName evidence="1">Uncharacterized protein</fullName>
    </submittedName>
</protein>
<proteinExistence type="predicted"/>
<gene>
    <name evidence="1" type="ORF">NDU88_008776</name>
</gene>
<sequence>MLYFSDEVIRGSFGGSQFWNSRGGARQECDASAELGESLRTGKEDEQHLILGAFVELCDILSAGAEDVLHITRGASAELCKSLAMSCTSHKSCIGRAVQEPTAGAKDVLHITRGALPELGESLPLEQKMCCTSHVRCIAGAG</sequence>
<dbReference type="AlphaFoldDB" id="A0AAV7NYS3"/>
<keyword evidence="2" id="KW-1185">Reference proteome</keyword>
<organism evidence="1 2">
    <name type="scientific">Pleurodeles waltl</name>
    <name type="common">Iberian ribbed newt</name>
    <dbReference type="NCBI Taxonomy" id="8319"/>
    <lineage>
        <taxon>Eukaryota</taxon>
        <taxon>Metazoa</taxon>
        <taxon>Chordata</taxon>
        <taxon>Craniata</taxon>
        <taxon>Vertebrata</taxon>
        <taxon>Euteleostomi</taxon>
        <taxon>Amphibia</taxon>
        <taxon>Batrachia</taxon>
        <taxon>Caudata</taxon>
        <taxon>Salamandroidea</taxon>
        <taxon>Salamandridae</taxon>
        <taxon>Pleurodelinae</taxon>
        <taxon>Pleurodeles</taxon>
    </lineage>
</organism>
<evidence type="ECO:0000313" key="2">
    <source>
        <dbReference type="Proteomes" id="UP001066276"/>
    </source>
</evidence>
<comment type="caution">
    <text evidence="1">The sequence shown here is derived from an EMBL/GenBank/DDBJ whole genome shotgun (WGS) entry which is preliminary data.</text>
</comment>